<dbReference type="AlphaFoldDB" id="A0AAD1S053"/>
<name>A0AAD1S053_PELCU</name>
<proteinExistence type="predicted"/>
<evidence type="ECO:0000313" key="2">
    <source>
        <dbReference type="Proteomes" id="UP001295444"/>
    </source>
</evidence>
<accession>A0AAD1S053</accession>
<organism evidence="1 2">
    <name type="scientific">Pelobates cultripes</name>
    <name type="common">Western spadefoot toad</name>
    <dbReference type="NCBI Taxonomy" id="61616"/>
    <lineage>
        <taxon>Eukaryota</taxon>
        <taxon>Metazoa</taxon>
        <taxon>Chordata</taxon>
        <taxon>Craniata</taxon>
        <taxon>Vertebrata</taxon>
        <taxon>Euteleostomi</taxon>
        <taxon>Amphibia</taxon>
        <taxon>Batrachia</taxon>
        <taxon>Anura</taxon>
        <taxon>Pelobatoidea</taxon>
        <taxon>Pelobatidae</taxon>
        <taxon>Pelobates</taxon>
    </lineage>
</organism>
<gene>
    <name evidence="1" type="ORF">PECUL_23A011737</name>
</gene>
<dbReference type="EMBL" id="OW240915">
    <property type="protein sequence ID" value="CAH2284607.1"/>
    <property type="molecule type" value="Genomic_DNA"/>
</dbReference>
<protein>
    <submittedName>
        <fullName evidence="1">Uncharacterized protein</fullName>
    </submittedName>
</protein>
<sequence length="118" mass="13205">MAGSQMELLVNNWEAKFLATFDEICIAVCRRIEALTKLPQPLTTSDIQPPEATGPTDCLESGLETWLAQSPHSLAHLVTLLPWSLIPLLSWLPIWKFLSSSVPTPRAHEPDKDINIYK</sequence>
<keyword evidence="2" id="KW-1185">Reference proteome</keyword>
<evidence type="ECO:0000313" key="1">
    <source>
        <dbReference type="EMBL" id="CAH2284607.1"/>
    </source>
</evidence>
<reference evidence="1" key="1">
    <citation type="submission" date="2022-03" db="EMBL/GenBank/DDBJ databases">
        <authorList>
            <person name="Alioto T."/>
            <person name="Alioto T."/>
            <person name="Gomez Garrido J."/>
        </authorList>
    </citation>
    <scope>NUCLEOTIDE SEQUENCE</scope>
</reference>
<feature type="non-terminal residue" evidence="1">
    <location>
        <position position="118"/>
    </location>
</feature>
<dbReference type="Proteomes" id="UP001295444">
    <property type="component" value="Chromosome 04"/>
</dbReference>